<dbReference type="Proteomes" id="UP001492380">
    <property type="component" value="Unassembled WGS sequence"/>
</dbReference>
<name>A0ABR1Z3M7_9PEZI</name>
<dbReference type="PANTHER" id="PTHR40780">
    <property type="entry name" value="DUF3669 DOMAIN-CONTAINING PROTEIN"/>
    <property type="match status" value="1"/>
</dbReference>
<keyword evidence="3" id="KW-1185">Reference proteome</keyword>
<dbReference type="EMBL" id="JBBWRZ010000001">
    <property type="protein sequence ID" value="KAK8246651.1"/>
    <property type="molecule type" value="Genomic_DNA"/>
</dbReference>
<evidence type="ECO:0000313" key="3">
    <source>
        <dbReference type="Proteomes" id="UP001492380"/>
    </source>
</evidence>
<protein>
    <submittedName>
        <fullName evidence="2">Zinc finger protein-domain-containing protein</fullName>
    </submittedName>
</protein>
<sequence>MSSNEQPTKIMALISQNNNNSEVFRLIGFGACGAIYAQDGSPVVFKLTKTIDDQLWNDYTMHTRVWEAFKRTPEIALETTIPEPGGFVPRDHEGGGDQWWTTSCGQQLTTAVGNNLNMPTRALWSKRIFPLPLPLRSGLTGAFCAPQLQQNAFTSPGNADCLVRIYLGSRNGRSGLSFFSLRNFKLHLNQLEDLGQDTYIMQFAGYMANALAVMHWRARVDARNVEFVLGNARPRAHLVRTTPPELAKELEKLPANSLVQPHPEATVLSGEQRQRMDDPTSLGFWLLDFNQCGDMAMNSQGVKRAVDAFWVNDPYYPRPPRRGHDQTEDEAARRNPHFAADNALWCIFSAQYLRMSRNILVELGKPEWEQLPVEFVTGV</sequence>
<evidence type="ECO:0000259" key="1">
    <source>
        <dbReference type="Pfam" id="PF12417"/>
    </source>
</evidence>
<feature type="non-terminal residue" evidence="2">
    <location>
        <position position="379"/>
    </location>
</feature>
<gene>
    <name evidence="2" type="ORF">HDK90DRAFT_429228</name>
</gene>
<reference evidence="2 3" key="1">
    <citation type="submission" date="2024-04" db="EMBL/GenBank/DDBJ databases">
        <title>Phyllosticta paracitricarpa is synonymous to the EU quarantine fungus P. citricarpa based on phylogenomic analyses.</title>
        <authorList>
            <consortium name="Lawrence Berkeley National Laboratory"/>
            <person name="Van Ingen-Buijs V.A."/>
            <person name="Van Westerhoven A.C."/>
            <person name="Haridas S."/>
            <person name="Skiadas P."/>
            <person name="Martin F."/>
            <person name="Groenewald J.Z."/>
            <person name="Crous P.W."/>
            <person name="Seidl M.F."/>
        </authorList>
    </citation>
    <scope>NUCLEOTIDE SEQUENCE [LARGE SCALE GENOMIC DNA]</scope>
    <source>
        <strain evidence="2 3">CBS 123374</strain>
    </source>
</reference>
<dbReference type="InterPro" id="IPR022137">
    <property type="entry name" value="Znf_prot_DUF3669"/>
</dbReference>
<accession>A0ABR1Z3M7</accession>
<comment type="caution">
    <text evidence="2">The sequence shown here is derived from an EMBL/GenBank/DDBJ whole genome shotgun (WGS) entry which is preliminary data.</text>
</comment>
<dbReference type="PANTHER" id="PTHR40780:SF2">
    <property type="entry name" value="DUF3669 DOMAIN-CONTAINING PROTEIN"/>
    <property type="match status" value="1"/>
</dbReference>
<proteinExistence type="predicted"/>
<dbReference type="Pfam" id="PF12417">
    <property type="entry name" value="DUF3669"/>
    <property type="match status" value="1"/>
</dbReference>
<organism evidence="2 3">
    <name type="scientific">Phyllosticta capitalensis</name>
    <dbReference type="NCBI Taxonomy" id="121624"/>
    <lineage>
        <taxon>Eukaryota</taxon>
        <taxon>Fungi</taxon>
        <taxon>Dikarya</taxon>
        <taxon>Ascomycota</taxon>
        <taxon>Pezizomycotina</taxon>
        <taxon>Dothideomycetes</taxon>
        <taxon>Dothideomycetes incertae sedis</taxon>
        <taxon>Botryosphaeriales</taxon>
        <taxon>Phyllostictaceae</taxon>
        <taxon>Phyllosticta</taxon>
    </lineage>
</organism>
<evidence type="ECO:0000313" key="2">
    <source>
        <dbReference type="EMBL" id="KAK8246651.1"/>
    </source>
</evidence>
<feature type="domain" description="DUF3669" evidence="1">
    <location>
        <begin position="285"/>
        <end position="361"/>
    </location>
</feature>